<dbReference type="Gene3D" id="1.10.10.10">
    <property type="entry name" value="Winged helix-like DNA-binding domain superfamily/Winged helix DNA-binding domain"/>
    <property type="match status" value="1"/>
</dbReference>
<dbReference type="RefSeq" id="WP_154442337.1">
    <property type="nucleotide sequence ID" value="NZ_JAHLPJ010000001.1"/>
</dbReference>
<name>A0A6N7Y2K0_9FIRM</name>
<proteinExistence type="predicted"/>
<dbReference type="PANTHER" id="PTHR33169">
    <property type="entry name" value="PADR-FAMILY TRANSCRIPTIONAL REGULATOR"/>
    <property type="match status" value="1"/>
</dbReference>
<comment type="caution">
    <text evidence="2">The sequence shown here is derived from an EMBL/GenBank/DDBJ whole genome shotgun (WGS) entry which is preliminary data.</text>
</comment>
<dbReference type="EMBL" id="VUNQ01000050">
    <property type="protein sequence ID" value="MSU02985.1"/>
    <property type="molecule type" value="Genomic_DNA"/>
</dbReference>
<evidence type="ECO:0000259" key="1">
    <source>
        <dbReference type="Pfam" id="PF03551"/>
    </source>
</evidence>
<keyword evidence="3" id="KW-1185">Reference proteome</keyword>
<protein>
    <submittedName>
        <fullName evidence="2">PadR family transcriptional regulator</fullName>
    </submittedName>
</protein>
<dbReference type="InterPro" id="IPR052509">
    <property type="entry name" value="Metal_resp_DNA-bind_regulator"/>
</dbReference>
<dbReference type="Pfam" id="PF03551">
    <property type="entry name" value="PadR"/>
    <property type="match status" value="1"/>
</dbReference>
<evidence type="ECO:0000313" key="3">
    <source>
        <dbReference type="Proteomes" id="UP000469523"/>
    </source>
</evidence>
<gene>
    <name evidence="2" type="ORF">FYJ83_16095</name>
</gene>
<evidence type="ECO:0000313" key="2">
    <source>
        <dbReference type="EMBL" id="MSU02985.1"/>
    </source>
</evidence>
<dbReference type="SUPFAM" id="SSF46785">
    <property type="entry name" value="Winged helix' DNA-binding domain"/>
    <property type="match status" value="1"/>
</dbReference>
<dbReference type="PANTHER" id="PTHR33169:SF14">
    <property type="entry name" value="TRANSCRIPTIONAL REGULATOR RV3488"/>
    <property type="match status" value="1"/>
</dbReference>
<dbReference type="Proteomes" id="UP000469523">
    <property type="component" value="Unassembled WGS sequence"/>
</dbReference>
<organism evidence="2 3">
    <name type="scientific">Tissierella pigra</name>
    <dbReference type="NCBI Taxonomy" id="2607614"/>
    <lineage>
        <taxon>Bacteria</taxon>
        <taxon>Bacillati</taxon>
        <taxon>Bacillota</taxon>
        <taxon>Tissierellia</taxon>
        <taxon>Tissierellales</taxon>
        <taxon>Tissierellaceae</taxon>
        <taxon>Tissierella</taxon>
    </lineage>
</organism>
<dbReference type="InterPro" id="IPR005149">
    <property type="entry name" value="Tscrpt_reg_PadR_N"/>
</dbReference>
<dbReference type="InterPro" id="IPR036390">
    <property type="entry name" value="WH_DNA-bd_sf"/>
</dbReference>
<reference evidence="2 3" key="1">
    <citation type="submission" date="2019-09" db="EMBL/GenBank/DDBJ databases">
        <title>In-depth cultivation of the pig gut microbiome towards novel bacterial diversity and tailored functional studies.</title>
        <authorList>
            <person name="Wylensek D."/>
            <person name="Hitch T.C.A."/>
            <person name="Clavel T."/>
        </authorList>
    </citation>
    <scope>NUCLEOTIDE SEQUENCE [LARGE SCALE GENOMIC DNA]</scope>
    <source>
        <strain evidence="2 3">WCA3-693-APC-4?</strain>
    </source>
</reference>
<sequence>MSINKNLITGSTAMLILKLLDGEDMYGYQMIDTLSKRSDDTFSLKAGTLYPLLHDLEEKNMVNSYEKSADNGRLRKYYTITKKGKGMLSEKEDEWKAYVRAINQVLRGGESYAIFC</sequence>
<accession>A0A6N7Y2K0</accession>
<dbReference type="InterPro" id="IPR036388">
    <property type="entry name" value="WH-like_DNA-bd_sf"/>
</dbReference>
<feature type="domain" description="Transcription regulator PadR N-terminal" evidence="1">
    <location>
        <begin position="16"/>
        <end position="89"/>
    </location>
</feature>
<dbReference type="AlphaFoldDB" id="A0A6N7Y2K0"/>